<comment type="caution">
    <text evidence="1">The sequence shown here is derived from an EMBL/GenBank/DDBJ whole genome shotgun (WGS) entry which is preliminary data.</text>
</comment>
<name>A0A820N594_9BILA</name>
<dbReference type="AlphaFoldDB" id="A0A820N594"/>
<protein>
    <submittedName>
        <fullName evidence="1">Uncharacterized protein</fullName>
    </submittedName>
</protein>
<gene>
    <name evidence="1" type="ORF">JBS370_LOCUS42910</name>
</gene>
<proteinExistence type="predicted"/>
<evidence type="ECO:0000313" key="2">
    <source>
        <dbReference type="Proteomes" id="UP000663836"/>
    </source>
</evidence>
<reference evidence="1" key="1">
    <citation type="submission" date="2021-02" db="EMBL/GenBank/DDBJ databases">
        <authorList>
            <person name="Nowell W R."/>
        </authorList>
    </citation>
    <scope>NUCLEOTIDE SEQUENCE</scope>
</reference>
<evidence type="ECO:0000313" key="1">
    <source>
        <dbReference type="EMBL" id="CAF4382948.1"/>
    </source>
</evidence>
<sequence>MQFCGGGYSDGRPAFTFGTVYKKSVR</sequence>
<dbReference type="Proteomes" id="UP000663836">
    <property type="component" value="Unassembled WGS sequence"/>
</dbReference>
<organism evidence="1 2">
    <name type="scientific">Rotaria sordida</name>
    <dbReference type="NCBI Taxonomy" id="392033"/>
    <lineage>
        <taxon>Eukaryota</taxon>
        <taxon>Metazoa</taxon>
        <taxon>Spiralia</taxon>
        <taxon>Gnathifera</taxon>
        <taxon>Rotifera</taxon>
        <taxon>Eurotatoria</taxon>
        <taxon>Bdelloidea</taxon>
        <taxon>Philodinida</taxon>
        <taxon>Philodinidae</taxon>
        <taxon>Rotaria</taxon>
    </lineage>
</organism>
<accession>A0A820N594</accession>
<dbReference type="EMBL" id="CAJOBD010060968">
    <property type="protein sequence ID" value="CAF4382948.1"/>
    <property type="molecule type" value="Genomic_DNA"/>
</dbReference>